<reference evidence="2 4" key="2">
    <citation type="journal article" date="2014" name="BMC Genomics">
        <title>An improved genome release (version Mt4.0) for the model legume Medicago truncatula.</title>
        <authorList>
            <person name="Tang H."/>
            <person name="Krishnakumar V."/>
            <person name="Bidwell S."/>
            <person name="Rosen B."/>
            <person name="Chan A."/>
            <person name="Zhou S."/>
            <person name="Gentzbittel L."/>
            <person name="Childs K.L."/>
            <person name="Yandell M."/>
            <person name="Gundlach H."/>
            <person name="Mayer K.F."/>
            <person name="Schwartz D.C."/>
            <person name="Town C.D."/>
        </authorList>
    </citation>
    <scope>GENOME REANNOTATION</scope>
    <source>
        <strain evidence="2">A17</strain>
        <strain evidence="3 4">cv. Jemalong A17</strain>
    </source>
</reference>
<dbReference type="AlphaFoldDB" id="A0A072UBM9"/>
<organism evidence="2 4">
    <name type="scientific">Medicago truncatula</name>
    <name type="common">Barrel medic</name>
    <name type="synonym">Medicago tribuloides</name>
    <dbReference type="NCBI Taxonomy" id="3880"/>
    <lineage>
        <taxon>Eukaryota</taxon>
        <taxon>Viridiplantae</taxon>
        <taxon>Streptophyta</taxon>
        <taxon>Embryophyta</taxon>
        <taxon>Tracheophyta</taxon>
        <taxon>Spermatophyta</taxon>
        <taxon>Magnoliopsida</taxon>
        <taxon>eudicotyledons</taxon>
        <taxon>Gunneridae</taxon>
        <taxon>Pentapetalae</taxon>
        <taxon>rosids</taxon>
        <taxon>fabids</taxon>
        <taxon>Fabales</taxon>
        <taxon>Fabaceae</taxon>
        <taxon>Papilionoideae</taxon>
        <taxon>50 kb inversion clade</taxon>
        <taxon>NPAAA clade</taxon>
        <taxon>Hologalegina</taxon>
        <taxon>IRL clade</taxon>
        <taxon>Trifolieae</taxon>
        <taxon>Medicago</taxon>
    </lineage>
</organism>
<accession>A0A072UBM9</accession>
<proteinExistence type="predicted"/>
<evidence type="ECO:0000313" key="2">
    <source>
        <dbReference type="EMBL" id="KEH23265.1"/>
    </source>
</evidence>
<reference evidence="2 4" key="1">
    <citation type="journal article" date="2011" name="Nature">
        <title>The Medicago genome provides insight into the evolution of rhizobial symbioses.</title>
        <authorList>
            <person name="Young N.D."/>
            <person name="Debelle F."/>
            <person name="Oldroyd G.E."/>
            <person name="Geurts R."/>
            <person name="Cannon S.B."/>
            <person name="Udvardi M.K."/>
            <person name="Benedito V.A."/>
            <person name="Mayer K.F."/>
            <person name="Gouzy J."/>
            <person name="Schoof H."/>
            <person name="Van de Peer Y."/>
            <person name="Proost S."/>
            <person name="Cook D.R."/>
            <person name="Meyers B.C."/>
            <person name="Spannagl M."/>
            <person name="Cheung F."/>
            <person name="De Mita S."/>
            <person name="Krishnakumar V."/>
            <person name="Gundlach H."/>
            <person name="Zhou S."/>
            <person name="Mudge J."/>
            <person name="Bharti A.K."/>
            <person name="Murray J.D."/>
            <person name="Naoumkina M.A."/>
            <person name="Rosen B."/>
            <person name="Silverstein K.A."/>
            <person name="Tang H."/>
            <person name="Rombauts S."/>
            <person name="Zhao P.X."/>
            <person name="Zhou P."/>
            <person name="Barbe V."/>
            <person name="Bardou P."/>
            <person name="Bechner M."/>
            <person name="Bellec A."/>
            <person name="Berger A."/>
            <person name="Berges H."/>
            <person name="Bidwell S."/>
            <person name="Bisseling T."/>
            <person name="Choisne N."/>
            <person name="Couloux A."/>
            <person name="Denny R."/>
            <person name="Deshpande S."/>
            <person name="Dai X."/>
            <person name="Doyle J.J."/>
            <person name="Dudez A.M."/>
            <person name="Farmer A.D."/>
            <person name="Fouteau S."/>
            <person name="Franken C."/>
            <person name="Gibelin C."/>
            <person name="Gish J."/>
            <person name="Goldstein S."/>
            <person name="Gonzalez A.J."/>
            <person name="Green P.J."/>
            <person name="Hallab A."/>
            <person name="Hartog M."/>
            <person name="Hua A."/>
            <person name="Humphray S.J."/>
            <person name="Jeong D.H."/>
            <person name="Jing Y."/>
            <person name="Jocker A."/>
            <person name="Kenton S.M."/>
            <person name="Kim D.J."/>
            <person name="Klee K."/>
            <person name="Lai H."/>
            <person name="Lang C."/>
            <person name="Lin S."/>
            <person name="Macmil S.L."/>
            <person name="Magdelenat G."/>
            <person name="Matthews L."/>
            <person name="McCorrison J."/>
            <person name="Monaghan E.L."/>
            <person name="Mun J.H."/>
            <person name="Najar F.Z."/>
            <person name="Nicholson C."/>
            <person name="Noirot C."/>
            <person name="O'Bleness M."/>
            <person name="Paule C.R."/>
            <person name="Poulain J."/>
            <person name="Prion F."/>
            <person name="Qin B."/>
            <person name="Qu C."/>
            <person name="Retzel E.F."/>
            <person name="Riddle C."/>
            <person name="Sallet E."/>
            <person name="Samain S."/>
            <person name="Samson N."/>
            <person name="Sanders I."/>
            <person name="Saurat O."/>
            <person name="Scarpelli C."/>
            <person name="Schiex T."/>
            <person name="Segurens B."/>
            <person name="Severin A.J."/>
            <person name="Sherrier D.J."/>
            <person name="Shi R."/>
            <person name="Sims S."/>
            <person name="Singer S.R."/>
            <person name="Sinharoy S."/>
            <person name="Sterck L."/>
            <person name="Viollet A."/>
            <person name="Wang B.B."/>
            <person name="Wang K."/>
            <person name="Wang M."/>
            <person name="Wang X."/>
            <person name="Warfsmann J."/>
            <person name="Weissenbach J."/>
            <person name="White D.D."/>
            <person name="White J.D."/>
            <person name="Wiley G.B."/>
            <person name="Wincker P."/>
            <person name="Xing Y."/>
            <person name="Yang L."/>
            <person name="Yao Z."/>
            <person name="Ying F."/>
            <person name="Zhai J."/>
            <person name="Zhou L."/>
            <person name="Zuber A."/>
            <person name="Denarie J."/>
            <person name="Dixon R.A."/>
            <person name="May G.D."/>
            <person name="Schwartz D.C."/>
            <person name="Rogers J."/>
            <person name="Quetier F."/>
            <person name="Town C.D."/>
            <person name="Roe B.A."/>
        </authorList>
    </citation>
    <scope>NUCLEOTIDE SEQUENCE [LARGE SCALE GENOMIC DNA]</scope>
    <source>
        <strain evidence="2">A17</strain>
        <strain evidence="3 4">cv. Jemalong A17</strain>
    </source>
</reference>
<sequence length="75" mass="8100">MEFNFSSPLGMGRVASKYMRVGDEDGEGKTRPRPIAMPIRHGDGAGWGRVLPSSSPSPTLIYLLVILPISNGDDK</sequence>
<dbReference type="EnsemblPlants" id="KEH23265">
    <property type="protein sequence ID" value="KEH23265"/>
    <property type="gene ID" value="MTR_7g072625"/>
</dbReference>
<evidence type="ECO:0000313" key="4">
    <source>
        <dbReference type="Proteomes" id="UP000002051"/>
    </source>
</evidence>
<protein>
    <submittedName>
        <fullName evidence="2 3">Uncharacterized protein</fullName>
    </submittedName>
</protein>
<name>A0A072UBM9_MEDTR</name>
<dbReference type="HOGENOM" id="CLU_2674874_0_0_1"/>
<evidence type="ECO:0000256" key="1">
    <source>
        <dbReference type="SAM" id="MobiDB-lite"/>
    </source>
</evidence>
<feature type="region of interest" description="Disordered" evidence="1">
    <location>
        <begin position="20"/>
        <end position="40"/>
    </location>
</feature>
<evidence type="ECO:0000313" key="3">
    <source>
        <dbReference type="EnsemblPlants" id="KEH23265"/>
    </source>
</evidence>
<dbReference type="Proteomes" id="UP000002051">
    <property type="component" value="Unassembled WGS sequence"/>
</dbReference>
<feature type="compositionally biased region" description="Basic and acidic residues" evidence="1">
    <location>
        <begin position="20"/>
        <end position="30"/>
    </location>
</feature>
<keyword evidence="4" id="KW-1185">Reference proteome</keyword>
<dbReference type="EMBL" id="CM001223">
    <property type="protein sequence ID" value="KEH23265.1"/>
    <property type="molecule type" value="Genomic_DNA"/>
</dbReference>
<gene>
    <name evidence="2" type="ordered locus">MTR_7g072625</name>
</gene>
<reference evidence="3" key="3">
    <citation type="submission" date="2015-04" db="UniProtKB">
        <authorList>
            <consortium name="EnsemblPlants"/>
        </authorList>
    </citation>
    <scope>IDENTIFICATION</scope>
    <source>
        <strain evidence="3">cv. Jemalong A17</strain>
    </source>
</reference>